<name>A0A0P1IUE4_9RHOB</name>
<organism evidence="1 2">
    <name type="scientific">Cognatishimia activa</name>
    <dbReference type="NCBI Taxonomy" id="1715691"/>
    <lineage>
        <taxon>Bacteria</taxon>
        <taxon>Pseudomonadati</taxon>
        <taxon>Pseudomonadota</taxon>
        <taxon>Alphaproteobacteria</taxon>
        <taxon>Rhodobacterales</taxon>
        <taxon>Paracoccaceae</taxon>
        <taxon>Cognatishimia</taxon>
    </lineage>
</organism>
<dbReference type="AlphaFoldDB" id="A0A0P1IUE4"/>
<dbReference type="Proteomes" id="UP000051184">
    <property type="component" value="Unassembled WGS sequence"/>
</dbReference>
<dbReference type="OrthoDB" id="7876148at2"/>
<accession>A0A0P1IUE4</accession>
<proteinExistence type="predicted"/>
<dbReference type="EMBL" id="CYUE01000021">
    <property type="protein sequence ID" value="CUK27205.1"/>
    <property type="molecule type" value="Genomic_DNA"/>
</dbReference>
<protein>
    <submittedName>
        <fullName evidence="1">Uncharacterized protein</fullName>
    </submittedName>
</protein>
<dbReference type="RefSeq" id="WP_058316097.1">
    <property type="nucleotide sequence ID" value="NZ_CYTO01000024.1"/>
</dbReference>
<keyword evidence="2" id="KW-1185">Reference proteome</keyword>
<sequence length="80" mass="8650">MSYIDSLAEKLARDVLLVQKETDDLNLVQEVAAVLEASSSKMHEAFMTAIRVYDSETRARKLLDAKIAAAAKAAGLDPNG</sequence>
<gene>
    <name evidence="1" type="ORF">TA5114_03028</name>
</gene>
<evidence type="ECO:0000313" key="2">
    <source>
        <dbReference type="Proteomes" id="UP000051184"/>
    </source>
</evidence>
<dbReference type="STRING" id="1715691.TA5113_02975"/>
<reference evidence="2" key="1">
    <citation type="submission" date="2015-09" db="EMBL/GenBank/DDBJ databases">
        <authorList>
            <person name="Rodrigo-Torres Lidia"/>
            <person name="Arahal R.David."/>
        </authorList>
    </citation>
    <scope>NUCLEOTIDE SEQUENCE [LARGE SCALE GENOMIC DNA]</scope>
    <source>
        <strain evidence="2">CECT 5114</strain>
    </source>
</reference>
<evidence type="ECO:0000313" key="1">
    <source>
        <dbReference type="EMBL" id="CUK27205.1"/>
    </source>
</evidence>